<accession>A0A444Y3W8</accession>
<proteinExistence type="predicted"/>
<reference evidence="1 2" key="1">
    <citation type="submission" date="2019-01" db="EMBL/GenBank/DDBJ databases">
        <title>Sequencing of cultivated peanut Arachis hypogaea provides insights into genome evolution and oil improvement.</title>
        <authorList>
            <person name="Chen X."/>
        </authorList>
    </citation>
    <scope>NUCLEOTIDE SEQUENCE [LARGE SCALE GENOMIC DNA]</scope>
    <source>
        <strain evidence="2">cv. Fuhuasheng</strain>
        <tissue evidence="1">Leaves</tissue>
    </source>
</reference>
<protein>
    <submittedName>
        <fullName evidence="1">Uncharacterized protein</fullName>
    </submittedName>
</protein>
<dbReference type="Proteomes" id="UP000289738">
    <property type="component" value="Chromosome B08"/>
</dbReference>
<organism evidence="1 2">
    <name type="scientific">Arachis hypogaea</name>
    <name type="common">Peanut</name>
    <dbReference type="NCBI Taxonomy" id="3818"/>
    <lineage>
        <taxon>Eukaryota</taxon>
        <taxon>Viridiplantae</taxon>
        <taxon>Streptophyta</taxon>
        <taxon>Embryophyta</taxon>
        <taxon>Tracheophyta</taxon>
        <taxon>Spermatophyta</taxon>
        <taxon>Magnoliopsida</taxon>
        <taxon>eudicotyledons</taxon>
        <taxon>Gunneridae</taxon>
        <taxon>Pentapetalae</taxon>
        <taxon>rosids</taxon>
        <taxon>fabids</taxon>
        <taxon>Fabales</taxon>
        <taxon>Fabaceae</taxon>
        <taxon>Papilionoideae</taxon>
        <taxon>50 kb inversion clade</taxon>
        <taxon>dalbergioids sensu lato</taxon>
        <taxon>Dalbergieae</taxon>
        <taxon>Pterocarpus clade</taxon>
        <taxon>Arachis</taxon>
    </lineage>
</organism>
<keyword evidence="2" id="KW-1185">Reference proteome</keyword>
<dbReference type="AlphaFoldDB" id="A0A444Y3W8"/>
<gene>
    <name evidence="1" type="ORF">Ahy_B08g092438</name>
</gene>
<name>A0A444Y3W8_ARAHY</name>
<evidence type="ECO:0000313" key="2">
    <source>
        <dbReference type="Proteomes" id="UP000289738"/>
    </source>
</evidence>
<dbReference type="EMBL" id="SDMP01000018">
    <property type="protein sequence ID" value="RYQ96617.1"/>
    <property type="molecule type" value="Genomic_DNA"/>
</dbReference>
<comment type="caution">
    <text evidence="1">The sequence shown here is derived from an EMBL/GenBank/DDBJ whole genome shotgun (WGS) entry which is preliminary data.</text>
</comment>
<sequence>MIQYGKLESYSEQRMQLDVTIKISGLVSSGEIAREYAATGVGLLAGSSILLVTVVWEHVLSLAAKNFSIRMKILEYSLKVLTHHSQSGIDRSVPRFHLTPLIDRGITTDLETSYTAWIMIV</sequence>
<evidence type="ECO:0000313" key="1">
    <source>
        <dbReference type="EMBL" id="RYQ96617.1"/>
    </source>
</evidence>